<protein>
    <recommendedName>
        <fullName evidence="1">Tf2-1-like SH3-like domain-containing protein</fullName>
    </recommendedName>
</protein>
<sequence length="203" mass="23473">MYRDLKKVYWCCSFKKGIAEFVAKCLNCQQIKEALYGRRCRSPIGWFKVGEGGLIGPDLVQQAMEKVSPMKGVMRFDKKGKLSPRYIGPYRVSKRIGNVAFELELPQELAAVHSLFHISMLKNCMGDPSLIIPTKYIGIKDRLSYEEILVQILDRQVRMLRTKEIASVRVLWTNHFVEEATLEAEEDMKRRYPHLFESGEIPN</sequence>
<name>A0AAF0TRK9_SOLVR</name>
<organism evidence="2 3">
    <name type="scientific">Solanum verrucosum</name>
    <dbReference type="NCBI Taxonomy" id="315347"/>
    <lineage>
        <taxon>Eukaryota</taxon>
        <taxon>Viridiplantae</taxon>
        <taxon>Streptophyta</taxon>
        <taxon>Embryophyta</taxon>
        <taxon>Tracheophyta</taxon>
        <taxon>Spermatophyta</taxon>
        <taxon>Magnoliopsida</taxon>
        <taxon>eudicotyledons</taxon>
        <taxon>Gunneridae</taxon>
        <taxon>Pentapetalae</taxon>
        <taxon>asterids</taxon>
        <taxon>lamiids</taxon>
        <taxon>Solanales</taxon>
        <taxon>Solanaceae</taxon>
        <taxon>Solanoideae</taxon>
        <taxon>Solaneae</taxon>
        <taxon>Solanum</taxon>
    </lineage>
</organism>
<accession>A0AAF0TRK9</accession>
<dbReference type="Proteomes" id="UP001234989">
    <property type="component" value="Chromosome 5"/>
</dbReference>
<keyword evidence="3" id="KW-1185">Reference proteome</keyword>
<feature type="domain" description="Tf2-1-like SH3-like" evidence="1">
    <location>
        <begin position="66"/>
        <end position="124"/>
    </location>
</feature>
<evidence type="ECO:0000313" key="3">
    <source>
        <dbReference type="Proteomes" id="UP001234989"/>
    </source>
</evidence>
<dbReference type="EMBL" id="CP133616">
    <property type="protein sequence ID" value="WMV30262.1"/>
    <property type="molecule type" value="Genomic_DNA"/>
</dbReference>
<dbReference type="AlphaFoldDB" id="A0AAF0TRK9"/>
<evidence type="ECO:0000259" key="1">
    <source>
        <dbReference type="Pfam" id="PF24626"/>
    </source>
</evidence>
<gene>
    <name evidence="2" type="ORF">MTR67_023647</name>
</gene>
<reference evidence="2" key="1">
    <citation type="submission" date="2023-08" db="EMBL/GenBank/DDBJ databases">
        <title>A de novo genome assembly of Solanum verrucosum Schlechtendal, a Mexican diploid species geographically isolated from the other diploid A-genome species in potato relatives.</title>
        <authorList>
            <person name="Hosaka K."/>
        </authorList>
    </citation>
    <scope>NUCLEOTIDE SEQUENCE</scope>
    <source>
        <tissue evidence="2">Young leaves</tissue>
    </source>
</reference>
<dbReference type="Pfam" id="PF24626">
    <property type="entry name" value="SH3_Tf2-1"/>
    <property type="match status" value="1"/>
</dbReference>
<evidence type="ECO:0000313" key="2">
    <source>
        <dbReference type="EMBL" id="WMV30262.1"/>
    </source>
</evidence>
<proteinExistence type="predicted"/>
<dbReference type="PANTHER" id="PTHR46148">
    <property type="entry name" value="CHROMO DOMAIN-CONTAINING PROTEIN"/>
    <property type="match status" value="1"/>
</dbReference>
<dbReference type="PANTHER" id="PTHR46148:SF56">
    <property type="entry name" value="RETROTRANSPOSON PROTEIN"/>
    <property type="match status" value="1"/>
</dbReference>
<dbReference type="InterPro" id="IPR056924">
    <property type="entry name" value="SH3_Tf2-1"/>
</dbReference>